<dbReference type="Proteomes" id="UP000003656">
    <property type="component" value="Unassembled WGS sequence"/>
</dbReference>
<organism evidence="1 2">
    <name type="scientific">Bifidobacterium gallicum DSM 20093 = LMG 11596</name>
    <dbReference type="NCBI Taxonomy" id="561180"/>
    <lineage>
        <taxon>Bacteria</taxon>
        <taxon>Bacillati</taxon>
        <taxon>Actinomycetota</taxon>
        <taxon>Actinomycetes</taxon>
        <taxon>Bifidobacteriales</taxon>
        <taxon>Bifidobacteriaceae</taxon>
        <taxon>Bifidobacterium</taxon>
    </lineage>
</organism>
<dbReference type="EMBL" id="ABXB03000011">
    <property type="protein sequence ID" value="EFA22036.1"/>
    <property type="molecule type" value="Genomic_DNA"/>
</dbReference>
<accession>D1NX57</accession>
<feature type="non-terminal residue" evidence="1">
    <location>
        <position position="43"/>
    </location>
</feature>
<evidence type="ECO:0000313" key="2">
    <source>
        <dbReference type="Proteomes" id="UP000003656"/>
    </source>
</evidence>
<reference evidence="1 2" key="1">
    <citation type="submission" date="2009-11" db="EMBL/GenBank/DDBJ databases">
        <authorList>
            <person name="Weinstock G."/>
            <person name="Sodergren E."/>
            <person name="Clifton S."/>
            <person name="Fulton L."/>
            <person name="Fulton B."/>
            <person name="Courtney L."/>
            <person name="Fronick C."/>
            <person name="Harrison M."/>
            <person name="Strong C."/>
            <person name="Farmer C."/>
            <person name="Delahaunty K."/>
            <person name="Markovic C."/>
            <person name="Hall O."/>
            <person name="Minx P."/>
            <person name="Tomlinson C."/>
            <person name="Mitreva M."/>
            <person name="Nelson J."/>
            <person name="Hou S."/>
            <person name="Wollam A."/>
            <person name="Pepin K.H."/>
            <person name="Johnson M."/>
            <person name="Bhonagiri V."/>
            <person name="Nash W.E."/>
            <person name="Warren W."/>
            <person name="Chinwalla A."/>
            <person name="Mardis E.R."/>
            <person name="Wilson R.K."/>
        </authorList>
    </citation>
    <scope>NUCLEOTIDE SEQUENCE [LARGE SCALE GENOMIC DNA]</scope>
    <source>
        <strain evidence="1 2">DSM 20093</strain>
    </source>
</reference>
<comment type="caution">
    <text evidence="1">The sequence shown here is derived from an EMBL/GenBank/DDBJ whole genome shotgun (WGS) entry which is preliminary data.</text>
</comment>
<proteinExistence type="predicted"/>
<dbReference type="AlphaFoldDB" id="D1NX57"/>
<protein>
    <submittedName>
        <fullName evidence="1">Uncharacterized protein</fullName>
    </submittedName>
</protein>
<sequence>MRSTMRGTSIIVTGTARMGIAMRMPFRAVLVGETAVQESRGQT</sequence>
<gene>
    <name evidence="1" type="ORF">BIFGAL_04465</name>
</gene>
<evidence type="ECO:0000313" key="1">
    <source>
        <dbReference type="EMBL" id="EFA22036.1"/>
    </source>
</evidence>
<name>D1NX57_9BIFI</name>
<dbReference type="STRING" id="561180.BIFGAL_04465"/>